<dbReference type="AlphaFoldDB" id="A0A936TES1"/>
<name>A0A936TES1_9ACTN</name>
<reference evidence="2 3" key="1">
    <citation type="submission" date="2020-10" db="EMBL/GenBank/DDBJ databases">
        <title>Connecting structure to function with the recovery of over 1000 high-quality activated sludge metagenome-assembled genomes encoding full-length rRNA genes using long-read sequencing.</title>
        <authorList>
            <person name="Singleton C.M."/>
            <person name="Petriglieri F."/>
            <person name="Kristensen J.M."/>
            <person name="Kirkegaard R.H."/>
            <person name="Michaelsen T.Y."/>
            <person name="Andersen M.H."/>
            <person name="Karst S.M."/>
            <person name="Dueholm M.S."/>
            <person name="Nielsen P.H."/>
            <person name="Albertsen M."/>
        </authorList>
    </citation>
    <scope>NUCLEOTIDE SEQUENCE [LARGE SCALE GENOMIC DNA]</scope>
    <source>
        <strain evidence="2">Lyne_18-Q3-R50-59_MAXAC.006</strain>
    </source>
</reference>
<keyword evidence="1" id="KW-0472">Membrane</keyword>
<dbReference type="Pfam" id="PF07963">
    <property type="entry name" value="N_methyl"/>
    <property type="match status" value="1"/>
</dbReference>
<proteinExistence type="predicted"/>
<feature type="transmembrane region" description="Helical" evidence="1">
    <location>
        <begin position="20"/>
        <end position="42"/>
    </location>
</feature>
<evidence type="ECO:0000313" key="2">
    <source>
        <dbReference type="EMBL" id="MBK9296999.1"/>
    </source>
</evidence>
<evidence type="ECO:0000313" key="3">
    <source>
        <dbReference type="Proteomes" id="UP000727993"/>
    </source>
</evidence>
<protein>
    <submittedName>
        <fullName evidence="2">Prepilin-type N-terminal cleavage/methylation domain-containing protein</fullName>
    </submittedName>
</protein>
<dbReference type="Proteomes" id="UP000727993">
    <property type="component" value="Unassembled WGS sequence"/>
</dbReference>
<evidence type="ECO:0000256" key="1">
    <source>
        <dbReference type="SAM" id="Phobius"/>
    </source>
</evidence>
<keyword evidence="1" id="KW-1133">Transmembrane helix</keyword>
<organism evidence="2 3">
    <name type="scientific">Candidatus Neomicrothrix subdominans</name>
    <dbReference type="NCBI Taxonomy" id="2954438"/>
    <lineage>
        <taxon>Bacteria</taxon>
        <taxon>Bacillati</taxon>
        <taxon>Actinomycetota</taxon>
        <taxon>Acidimicrobiia</taxon>
        <taxon>Acidimicrobiales</taxon>
        <taxon>Microthrixaceae</taxon>
        <taxon>Candidatus Neomicrothrix</taxon>
    </lineage>
</organism>
<comment type="caution">
    <text evidence="2">The sequence shown here is derived from an EMBL/GenBank/DDBJ whole genome shotgun (WGS) entry which is preliminary data.</text>
</comment>
<dbReference type="InterPro" id="IPR012902">
    <property type="entry name" value="N_methyl_site"/>
</dbReference>
<accession>A0A936TES1</accession>
<keyword evidence="1" id="KW-0812">Transmembrane</keyword>
<dbReference type="EMBL" id="JADJZA010000006">
    <property type="protein sequence ID" value="MBK9296999.1"/>
    <property type="molecule type" value="Genomic_DNA"/>
</dbReference>
<sequence>MIGGVAARRRGQAGLTLIELLVAMVVSMTIMGALGGALILLMRTPPETVAQLTSSASAFQTGSTFADDIQSAGPETGELAVTRNTPGCGGDDKSVVRAVTRNGPDVQVRSYSIGAGGDTLERRVCTGPDQDQALQSAAQVGTVVRDLDPTKRPPVTCRASAVASPAPLTPEGDYQCRLVSMTVTTATNLVFTVDGRRNTVETPLESGAPTKPQCTLVVSADTYVVEAGSERSNIYGRDAEFVVQSGGNSKKAFLKIDLLSPCLGTGEPRFLPGGKDLQSADLSVTLTGKGAGISGNDSFRLTMLPKWFIWNEYRLTSNTMDVCGRQPPALPDPPPPLLSLPCPNGDADSFRDFRVGSDAPPVDVDIPVLGAVQRWYDGTAVNNGWLIDREHTGNEGGSIQKGGWRFASKERKEDVPKLVVTWDPKS</sequence>
<gene>
    <name evidence="2" type="ORF">IPN02_09210</name>
</gene>